<dbReference type="PANTHER" id="PTHR13789:SF309">
    <property type="entry name" value="PUTATIVE (AFU_ORTHOLOGUE AFUA_6G14510)-RELATED"/>
    <property type="match status" value="1"/>
</dbReference>
<evidence type="ECO:0000256" key="2">
    <source>
        <dbReference type="ARBA" id="ARBA00022630"/>
    </source>
</evidence>
<evidence type="ECO:0000259" key="7">
    <source>
        <dbReference type="Pfam" id="PF01494"/>
    </source>
</evidence>
<sequence length="490" mass="54271">MLAQVEGRAKMLTKISEPPGQLLRWEIPRSTGGPGVSQVQEPLWPRRNYKIPKRRNPETPEHEAGMKSIQKVIIIGGGPAGVAAALHLKQKNQISCAVYEVRSEPTTLGGAIGIPSNGLRLLQRMGLSDAMMAKGSETSMLNFHSLKGDDMGHLDMASWSRQQTGFGYLRIRRTDLMDVFFDAANKAEIPVHFNKRLTKIEEKNDQVTVFFSDGTSDTGDLLLGCDGIHSTVRKLYVDPDCTPQYSGISNVFSLVPTSKLPPAASSLDALHATLTSDGMFGISPATTARDIVYWFFSREIAMPTTGDTRDGWEQRGKDEGGKDEVDNMKSTFLDLLGDANSEWVNTLKEVVHKTDVMKFYPIFKIPTGRPWSKGRCLIMGDAAHAMPPHASQGVSMALEDVFLFSKLLTQDSKDLGELLQAYESKRKTRTEQMLKTAERNGDVRKKKTSLRLRVNELAISSGLWVFEKVGLDKFGIGQGPLAYDVEEEQF</sequence>
<gene>
    <name evidence="8" type="ORF">PCAMFM013_S004g000726</name>
</gene>
<feature type="region of interest" description="Disordered" evidence="6">
    <location>
        <begin position="26"/>
        <end position="64"/>
    </location>
</feature>
<reference evidence="8 9" key="1">
    <citation type="journal article" date="2014" name="Nat. Commun.">
        <title>Multiple recent horizontal transfers of a large genomic region in cheese making fungi.</title>
        <authorList>
            <person name="Cheeseman K."/>
            <person name="Ropars J."/>
            <person name="Renault P."/>
            <person name="Dupont J."/>
            <person name="Gouzy J."/>
            <person name="Branca A."/>
            <person name="Abraham A.L."/>
            <person name="Ceppi M."/>
            <person name="Conseiller E."/>
            <person name="Debuchy R."/>
            <person name="Malagnac F."/>
            <person name="Goarin A."/>
            <person name="Silar P."/>
            <person name="Lacoste S."/>
            <person name="Sallet E."/>
            <person name="Bensimon A."/>
            <person name="Giraud T."/>
            <person name="Brygoo Y."/>
        </authorList>
    </citation>
    <scope>NUCLEOTIDE SEQUENCE [LARGE SCALE GENOMIC DNA]</scope>
    <source>
        <strain evidence="9">FM 013</strain>
    </source>
</reference>
<keyword evidence="4" id="KW-0560">Oxidoreductase</keyword>
<proteinExistence type="inferred from homology"/>
<feature type="domain" description="FAD-binding" evidence="7">
    <location>
        <begin position="71"/>
        <end position="436"/>
    </location>
</feature>
<dbReference type="EMBL" id="HG793137">
    <property type="protein sequence ID" value="CRL20785.1"/>
    <property type="molecule type" value="Genomic_DNA"/>
</dbReference>
<dbReference type="InterPro" id="IPR002938">
    <property type="entry name" value="FAD-bd"/>
</dbReference>
<keyword evidence="3" id="KW-0274">FAD</keyword>
<dbReference type="FunFam" id="3.50.50.60:FF:000156">
    <property type="entry name" value="Salicylate hydroxylase, putative"/>
    <property type="match status" value="1"/>
</dbReference>
<dbReference type="GO" id="GO:0004497">
    <property type="term" value="F:monooxygenase activity"/>
    <property type="evidence" value="ECO:0007669"/>
    <property type="project" value="UniProtKB-KW"/>
</dbReference>
<evidence type="ECO:0000256" key="6">
    <source>
        <dbReference type="SAM" id="MobiDB-lite"/>
    </source>
</evidence>
<keyword evidence="2" id="KW-0285">Flavoprotein</keyword>
<evidence type="ECO:0000313" key="8">
    <source>
        <dbReference type="EMBL" id="CRL20785.1"/>
    </source>
</evidence>
<comment type="similarity">
    <text evidence="1">Belongs to the paxM FAD-dependent monooxygenase family.</text>
</comment>
<dbReference type="Proteomes" id="UP000053732">
    <property type="component" value="Unassembled WGS sequence"/>
</dbReference>
<dbReference type="AlphaFoldDB" id="A0A0G4P374"/>
<evidence type="ECO:0000256" key="1">
    <source>
        <dbReference type="ARBA" id="ARBA00007992"/>
    </source>
</evidence>
<name>A0A0G4P374_PENC3</name>
<keyword evidence="9" id="KW-1185">Reference proteome</keyword>
<keyword evidence="5" id="KW-0503">Monooxygenase</keyword>
<organism evidence="8 9">
    <name type="scientific">Penicillium camemberti (strain FM 013)</name>
    <dbReference type="NCBI Taxonomy" id="1429867"/>
    <lineage>
        <taxon>Eukaryota</taxon>
        <taxon>Fungi</taxon>
        <taxon>Dikarya</taxon>
        <taxon>Ascomycota</taxon>
        <taxon>Pezizomycotina</taxon>
        <taxon>Eurotiomycetes</taxon>
        <taxon>Eurotiomycetidae</taxon>
        <taxon>Eurotiales</taxon>
        <taxon>Aspergillaceae</taxon>
        <taxon>Penicillium</taxon>
    </lineage>
</organism>
<feature type="compositionally biased region" description="Basic and acidic residues" evidence="6">
    <location>
        <begin position="55"/>
        <end position="64"/>
    </location>
</feature>
<dbReference type="InterPro" id="IPR036188">
    <property type="entry name" value="FAD/NAD-bd_sf"/>
</dbReference>
<dbReference type="PANTHER" id="PTHR13789">
    <property type="entry name" value="MONOOXYGENASE"/>
    <property type="match status" value="1"/>
</dbReference>
<evidence type="ECO:0000256" key="3">
    <source>
        <dbReference type="ARBA" id="ARBA00022827"/>
    </source>
</evidence>
<dbReference type="InterPro" id="IPR050493">
    <property type="entry name" value="FAD-dep_Monooxygenase_BioMet"/>
</dbReference>
<accession>A0A0G4P374</accession>
<dbReference type="Pfam" id="PF01494">
    <property type="entry name" value="FAD_binding_3"/>
    <property type="match status" value="1"/>
</dbReference>
<dbReference type="Gene3D" id="3.50.50.60">
    <property type="entry name" value="FAD/NAD(P)-binding domain"/>
    <property type="match status" value="1"/>
</dbReference>
<evidence type="ECO:0000256" key="4">
    <source>
        <dbReference type="ARBA" id="ARBA00023002"/>
    </source>
</evidence>
<protein>
    <submittedName>
        <fullName evidence="8">Aromatic-ring hydroxylase-like</fullName>
    </submittedName>
</protein>
<evidence type="ECO:0000313" key="9">
    <source>
        <dbReference type="Proteomes" id="UP000053732"/>
    </source>
</evidence>
<dbReference type="SUPFAM" id="SSF51905">
    <property type="entry name" value="FAD/NAD(P)-binding domain"/>
    <property type="match status" value="1"/>
</dbReference>
<evidence type="ECO:0000256" key="5">
    <source>
        <dbReference type="ARBA" id="ARBA00023033"/>
    </source>
</evidence>
<dbReference type="GO" id="GO:0071949">
    <property type="term" value="F:FAD binding"/>
    <property type="evidence" value="ECO:0007669"/>
    <property type="project" value="InterPro"/>
</dbReference>
<dbReference type="STRING" id="1429867.A0A0G4P374"/>
<dbReference type="PRINTS" id="PR00420">
    <property type="entry name" value="RNGMNOXGNASE"/>
</dbReference>